<sequence>MESLKSSFFGRLFADSIIMAGLVTRPTLPIATVNQPTPGLLRCPIEVLASVFNNSGLNKDDLKAARLICKELQPAATREFARRYFTDPFVILSSYSLETLLEICKHPNFSPYVQSIGFLTTTLYSGSIGDRALRYQNAILEKDKKCIKQSLAKLNAVTQFTDEQVYLECSGKAEKLLASAISALGRPVTVTVTNDIASINPIGVSKVPSDRYYNSSYIQEFSKDDYNDDNGYSEVESRMKDLLRLVPNAIYQMDLGDRKHFEGLKIRIKERSYMLKRDDYLGTLRASEGIYRCLTSLHLEVDCASLRNKDSIAALQHLSTVVPCLQKLTFVTSWTRGNTIATLLLTNTGRWLGTPSKFDLRVLVIQEVACTKETLLSIMNSHSKTLKEIELSGVTLLGSWRECISWMIDNLHLEKFCIKNACNIRHDRKTNHRRFIPADCLVEPTDLVGEKDTRAGLEKLLKHKFER</sequence>
<protein>
    <submittedName>
        <fullName evidence="1">Uncharacterized protein</fullName>
    </submittedName>
</protein>
<dbReference type="Proteomes" id="UP000310421">
    <property type="component" value="Unassembled WGS sequence"/>
</dbReference>
<evidence type="ECO:0000313" key="1">
    <source>
        <dbReference type="EMBL" id="THW54366.1"/>
    </source>
</evidence>
<organism evidence="1 2">
    <name type="scientific">Aureobasidium pullulans</name>
    <name type="common">Black yeast</name>
    <name type="synonym">Pullularia pullulans</name>
    <dbReference type="NCBI Taxonomy" id="5580"/>
    <lineage>
        <taxon>Eukaryota</taxon>
        <taxon>Fungi</taxon>
        <taxon>Dikarya</taxon>
        <taxon>Ascomycota</taxon>
        <taxon>Pezizomycotina</taxon>
        <taxon>Dothideomycetes</taxon>
        <taxon>Dothideomycetidae</taxon>
        <taxon>Dothideales</taxon>
        <taxon>Saccotheciaceae</taxon>
        <taxon>Aureobasidium</taxon>
    </lineage>
</organism>
<name>A0A4S8VQU2_AURPU</name>
<gene>
    <name evidence="1" type="ORF">D6D20_10265</name>
</gene>
<evidence type="ECO:0000313" key="2">
    <source>
        <dbReference type="Proteomes" id="UP000310421"/>
    </source>
</evidence>
<accession>A0A4S8VQU2</accession>
<dbReference type="AlphaFoldDB" id="A0A4S8VQU2"/>
<proteinExistence type="predicted"/>
<dbReference type="EMBL" id="QZAN01000261">
    <property type="protein sequence ID" value="THW54366.1"/>
    <property type="molecule type" value="Genomic_DNA"/>
</dbReference>
<comment type="caution">
    <text evidence="1">The sequence shown here is derived from an EMBL/GenBank/DDBJ whole genome shotgun (WGS) entry which is preliminary data.</text>
</comment>
<reference evidence="1 2" key="1">
    <citation type="submission" date="2018-10" db="EMBL/GenBank/DDBJ databases">
        <title>Fifty Aureobasidium pullulans genomes reveal a recombining polyextremotolerant generalist.</title>
        <authorList>
            <person name="Gostincar C."/>
            <person name="Turk M."/>
            <person name="Zajc J."/>
            <person name="Gunde-Cimerman N."/>
        </authorList>
    </citation>
    <scope>NUCLEOTIDE SEQUENCE [LARGE SCALE GENOMIC DNA]</scope>
    <source>
        <strain evidence="1 2">EXF-10751</strain>
    </source>
</reference>